<evidence type="ECO:0000256" key="1">
    <source>
        <dbReference type="ARBA" id="ARBA00022723"/>
    </source>
</evidence>
<dbReference type="PROSITE" id="PS50199">
    <property type="entry name" value="ZF_RANBP2_2"/>
    <property type="match status" value="1"/>
</dbReference>
<evidence type="ECO:0000256" key="3">
    <source>
        <dbReference type="ARBA" id="ARBA00022833"/>
    </source>
</evidence>
<keyword evidence="2 4" id="KW-0863">Zinc-finger</keyword>
<keyword evidence="1" id="KW-0479">Metal-binding</keyword>
<evidence type="ECO:0000313" key="7">
    <source>
        <dbReference type="EMBL" id="CRZ01423.1"/>
    </source>
</evidence>
<dbReference type="NCBIfam" id="TIGR03833">
    <property type="entry name" value="YwbE family protein"/>
    <property type="match status" value="1"/>
</dbReference>
<accession>A0A0H5QHH2</accession>
<feature type="domain" description="RanBP2-type" evidence="6">
    <location>
        <begin position="117"/>
        <end position="144"/>
    </location>
</feature>
<protein>
    <recommendedName>
        <fullName evidence="6">RanBP2-type domain-containing protein</fullName>
    </recommendedName>
</protein>
<name>A0A0H5QHH2_9EUKA</name>
<sequence length="144" mass="15878">MNRRHHQNRRQGQQSRPNQLIGANVAIVLKKDQPTGRLTMGTVSEILTRSASHPRGIKVRLTSGAVGRIQKITSSSVNLGNQSENISNQECHPTPSTYSTATCLSDWMPQALSTETDAPSWSCSRCTFLNAGLLHRCEMCDAMR</sequence>
<reference evidence="7" key="1">
    <citation type="submission" date="2015-04" db="EMBL/GenBank/DDBJ databases">
        <title>The genome sequence of the plant pathogenic Rhizarian Plasmodiophora brassicae reveals insights in its biotrophic life cycle and the origin of chitin synthesis.</title>
        <authorList>
            <person name="Schwelm A."/>
            <person name="Fogelqvist J."/>
            <person name="Knaust A."/>
            <person name="Julke S."/>
            <person name="Lilja T."/>
            <person name="Dhandapani V."/>
            <person name="Bonilla-Rosso G."/>
            <person name="Karlsson M."/>
            <person name="Shevchenko A."/>
            <person name="Choi S.R."/>
            <person name="Kim H.G."/>
            <person name="Park J.Y."/>
            <person name="Lim Y.P."/>
            <person name="Ludwig-Muller J."/>
            <person name="Dixelius C."/>
        </authorList>
    </citation>
    <scope>NUCLEOTIDE SEQUENCE</scope>
    <source>
        <tissue evidence="7">Potato root galls</tissue>
    </source>
</reference>
<dbReference type="EMBL" id="HACM01000981">
    <property type="protein sequence ID" value="CRZ01423.1"/>
    <property type="molecule type" value="Transcribed_RNA"/>
</dbReference>
<evidence type="ECO:0000256" key="4">
    <source>
        <dbReference type="PROSITE-ProRule" id="PRU00322"/>
    </source>
</evidence>
<organism evidence="7">
    <name type="scientific">Spongospora subterranea</name>
    <dbReference type="NCBI Taxonomy" id="70186"/>
    <lineage>
        <taxon>Eukaryota</taxon>
        <taxon>Sar</taxon>
        <taxon>Rhizaria</taxon>
        <taxon>Endomyxa</taxon>
        <taxon>Phytomyxea</taxon>
        <taxon>Plasmodiophorida</taxon>
        <taxon>Plasmodiophoridae</taxon>
        <taxon>Spongospora</taxon>
    </lineage>
</organism>
<dbReference type="InterPro" id="IPR036443">
    <property type="entry name" value="Znf_RanBP2_sf"/>
</dbReference>
<dbReference type="PANTHER" id="PTHR40069">
    <property type="entry name" value="YWBE PROTEIN"/>
    <property type="match status" value="1"/>
</dbReference>
<evidence type="ECO:0000256" key="5">
    <source>
        <dbReference type="SAM" id="MobiDB-lite"/>
    </source>
</evidence>
<evidence type="ECO:0000256" key="2">
    <source>
        <dbReference type="ARBA" id="ARBA00022771"/>
    </source>
</evidence>
<evidence type="ECO:0000259" key="6">
    <source>
        <dbReference type="PROSITE" id="PS50199"/>
    </source>
</evidence>
<dbReference type="InterPro" id="IPR001876">
    <property type="entry name" value="Znf_RanBP2"/>
</dbReference>
<dbReference type="Pfam" id="PF09962">
    <property type="entry name" value="DUF2196"/>
    <property type="match status" value="1"/>
</dbReference>
<dbReference type="GO" id="GO:0008270">
    <property type="term" value="F:zinc ion binding"/>
    <property type="evidence" value="ECO:0007669"/>
    <property type="project" value="UniProtKB-KW"/>
</dbReference>
<dbReference type="SUPFAM" id="SSF90209">
    <property type="entry name" value="Ran binding protein zinc finger-like"/>
    <property type="match status" value="1"/>
</dbReference>
<keyword evidence="3" id="KW-0862">Zinc</keyword>
<dbReference type="InterPro" id="IPR019240">
    <property type="entry name" value="DUF2196"/>
</dbReference>
<dbReference type="Gene3D" id="2.30.30.380">
    <property type="entry name" value="Zn-finger domain of Sec23/24"/>
    <property type="match status" value="1"/>
</dbReference>
<dbReference type="PROSITE" id="PS01358">
    <property type="entry name" value="ZF_RANBP2_1"/>
    <property type="match status" value="1"/>
</dbReference>
<proteinExistence type="predicted"/>
<dbReference type="PANTHER" id="PTHR40069:SF1">
    <property type="entry name" value="YWBE PROTEIN"/>
    <property type="match status" value="1"/>
</dbReference>
<feature type="region of interest" description="Disordered" evidence="5">
    <location>
        <begin position="1"/>
        <end position="20"/>
    </location>
</feature>
<dbReference type="AlphaFoldDB" id="A0A0H5QHH2"/>